<dbReference type="InterPro" id="IPR001584">
    <property type="entry name" value="Integrase_cat-core"/>
</dbReference>
<dbReference type="Gene3D" id="3.30.420.10">
    <property type="entry name" value="Ribonuclease H-like superfamily/Ribonuclease H"/>
    <property type="match status" value="1"/>
</dbReference>
<dbReference type="SUPFAM" id="SSF56672">
    <property type="entry name" value="DNA/RNA polymerases"/>
    <property type="match status" value="1"/>
</dbReference>
<keyword evidence="1" id="KW-0511">Multifunctional enzyme</keyword>
<dbReference type="Gramene" id="GBG60063">
    <property type="protein sequence ID" value="GBG60063"/>
    <property type="gene ID" value="CBR_g394"/>
</dbReference>
<dbReference type="FunFam" id="3.30.70.270:FF:000020">
    <property type="entry name" value="Transposon Tf2-6 polyprotein-like Protein"/>
    <property type="match status" value="1"/>
</dbReference>
<accession>A0A388JQM4</accession>
<feature type="region of interest" description="Disordered" evidence="2">
    <location>
        <begin position="41"/>
        <end position="69"/>
    </location>
</feature>
<dbReference type="InterPro" id="IPR041588">
    <property type="entry name" value="Integrase_H2C2"/>
</dbReference>
<evidence type="ECO:0000256" key="2">
    <source>
        <dbReference type="SAM" id="MobiDB-lite"/>
    </source>
</evidence>
<dbReference type="GO" id="GO:0003676">
    <property type="term" value="F:nucleic acid binding"/>
    <property type="evidence" value="ECO:0007669"/>
    <property type="project" value="InterPro"/>
</dbReference>
<gene>
    <name evidence="4" type="ORF">CBR_g394</name>
</gene>
<dbReference type="EMBL" id="BFEA01000008">
    <property type="protein sequence ID" value="GBG60063.1"/>
    <property type="molecule type" value="Genomic_DNA"/>
</dbReference>
<feature type="compositionally biased region" description="Basic and acidic residues" evidence="2">
    <location>
        <begin position="42"/>
        <end position="68"/>
    </location>
</feature>
<dbReference type="PROSITE" id="PS50994">
    <property type="entry name" value="INTEGRASE"/>
    <property type="match status" value="1"/>
</dbReference>
<dbReference type="InterPro" id="IPR036397">
    <property type="entry name" value="RNaseH_sf"/>
</dbReference>
<dbReference type="Proteomes" id="UP000265515">
    <property type="component" value="Unassembled WGS sequence"/>
</dbReference>
<dbReference type="InterPro" id="IPR012337">
    <property type="entry name" value="RNaseH-like_sf"/>
</dbReference>
<keyword evidence="5" id="KW-1185">Reference proteome</keyword>
<evidence type="ECO:0000313" key="4">
    <source>
        <dbReference type="EMBL" id="GBG60063.1"/>
    </source>
</evidence>
<dbReference type="InterPro" id="IPR050951">
    <property type="entry name" value="Retrovirus_Pol_polyprotein"/>
</dbReference>
<evidence type="ECO:0000313" key="5">
    <source>
        <dbReference type="Proteomes" id="UP000265515"/>
    </source>
</evidence>
<dbReference type="PANTHER" id="PTHR37984">
    <property type="entry name" value="PROTEIN CBG26694"/>
    <property type="match status" value="1"/>
</dbReference>
<dbReference type="CDD" id="cd09274">
    <property type="entry name" value="RNase_HI_RT_Ty3"/>
    <property type="match status" value="1"/>
</dbReference>
<dbReference type="Gene3D" id="1.10.340.70">
    <property type="match status" value="1"/>
</dbReference>
<dbReference type="InterPro" id="IPR043128">
    <property type="entry name" value="Rev_trsase/Diguanyl_cyclase"/>
</dbReference>
<dbReference type="FunFam" id="1.10.340.70:FF:000001">
    <property type="entry name" value="Retrovirus-related Pol polyprotein from transposon gypsy-like Protein"/>
    <property type="match status" value="1"/>
</dbReference>
<dbReference type="InterPro" id="IPR041577">
    <property type="entry name" value="RT_RNaseH_2"/>
</dbReference>
<proteinExistence type="predicted"/>
<sequence length="734" mass="83389">MPLLTRSQTKAMNQKAGESLLAYEERLAAFIQEANDRAAAAAKERNRIEQEEETKRQQEEQDRLRQEEADLQAAVEHRSCQRERLFTRETAIGDETAQWVEMASADEASETDKGLSAVAQISHDLVATCTLQQEEILRLQQTVDQMLVRLQQPVAAAAAGPSNLATRAQPGTKPTADKIQAIQEWPESRNVTDVRSFLGLAGYYQRFIKGSSKIAANLSKLQSEERPFDFDDDARRSFETLKAALLSPEVLHIYDPLLATRVTTDASGNGIGAVLEQHDGTDWHPVEYFSKKVSPVHSIDDARKKEFLAFVHTLKRWRHFLLGRQAFRWVTDNNPLVFYKSQDTINSAIARWMAFINQFDFFPDHIPGKSNRFADALSRRPDLCTAVYSTFEIDDDLRESFIRGYQADPHFRNKYANCSSPNPVPLHYRIQEGYLLVHSRGQDLLCVLSDSHLRTRLLGEFHDAPASGHFGVNRTLGRLRQWFYWPDLLKDATRYCESCEVCRRCKSRNHRPFGELHPLPVPLGRRKAIAMDITGPFPKHKTDVDGILTIVDRLTKYAMFLPCRYHAKAPELVEVLYTGWIRSKGYSKEIICDQDTRFLSNFWVALVKRWGSSLKPSSARHPQTDGQTESAHQTAQVLLRTLIRPDQVVWVEHLPDVELAYNSLIHPAIGMSPFEFEHGSPISSPLDAILPRTTESNDHLAFLRRMQELLVKARDQMSKTQLASPALPPALPSA</sequence>
<dbReference type="OrthoDB" id="1736338at2759"/>
<dbReference type="GO" id="GO:0015074">
    <property type="term" value="P:DNA integration"/>
    <property type="evidence" value="ECO:0007669"/>
    <property type="project" value="InterPro"/>
</dbReference>
<reference evidence="4 5" key="1">
    <citation type="journal article" date="2018" name="Cell">
        <title>The Chara Genome: Secondary Complexity and Implications for Plant Terrestrialization.</title>
        <authorList>
            <person name="Nishiyama T."/>
            <person name="Sakayama H."/>
            <person name="Vries J.D."/>
            <person name="Buschmann H."/>
            <person name="Saint-Marcoux D."/>
            <person name="Ullrich K.K."/>
            <person name="Haas F.B."/>
            <person name="Vanderstraeten L."/>
            <person name="Becker D."/>
            <person name="Lang D."/>
            <person name="Vosolsobe S."/>
            <person name="Rombauts S."/>
            <person name="Wilhelmsson P.K.I."/>
            <person name="Janitza P."/>
            <person name="Kern R."/>
            <person name="Heyl A."/>
            <person name="Rumpler F."/>
            <person name="Villalobos L.I.A.C."/>
            <person name="Clay J.M."/>
            <person name="Skokan R."/>
            <person name="Toyoda A."/>
            <person name="Suzuki Y."/>
            <person name="Kagoshima H."/>
            <person name="Schijlen E."/>
            <person name="Tajeshwar N."/>
            <person name="Catarino B."/>
            <person name="Hetherington A.J."/>
            <person name="Saltykova A."/>
            <person name="Bonnot C."/>
            <person name="Breuninger H."/>
            <person name="Symeonidi A."/>
            <person name="Radhakrishnan G.V."/>
            <person name="Van Nieuwerburgh F."/>
            <person name="Deforce D."/>
            <person name="Chang C."/>
            <person name="Karol K.G."/>
            <person name="Hedrich R."/>
            <person name="Ulvskov P."/>
            <person name="Glockner G."/>
            <person name="Delwiche C.F."/>
            <person name="Petrasek J."/>
            <person name="Van de Peer Y."/>
            <person name="Friml J."/>
            <person name="Beilby M."/>
            <person name="Dolan L."/>
            <person name="Kohara Y."/>
            <person name="Sugano S."/>
            <person name="Fujiyama A."/>
            <person name="Delaux P.-M."/>
            <person name="Quint M."/>
            <person name="TheiBen G."/>
            <person name="Hagemann M."/>
            <person name="Harholt J."/>
            <person name="Dunand C."/>
            <person name="Zachgo S."/>
            <person name="Langdale J."/>
            <person name="Maumus F."/>
            <person name="Straeten D.V.D."/>
            <person name="Gould S.B."/>
            <person name="Rensing S.A."/>
        </authorList>
    </citation>
    <scope>NUCLEOTIDE SEQUENCE [LARGE SCALE GENOMIC DNA]</scope>
    <source>
        <strain evidence="4 5">S276</strain>
    </source>
</reference>
<dbReference type="InterPro" id="IPR043502">
    <property type="entry name" value="DNA/RNA_pol_sf"/>
</dbReference>
<evidence type="ECO:0000259" key="3">
    <source>
        <dbReference type="PROSITE" id="PS50994"/>
    </source>
</evidence>
<dbReference type="AlphaFoldDB" id="A0A388JQM4"/>
<dbReference type="Pfam" id="PF17919">
    <property type="entry name" value="RT_RNaseH_2"/>
    <property type="match status" value="1"/>
</dbReference>
<name>A0A388JQM4_CHABU</name>
<evidence type="ECO:0000256" key="1">
    <source>
        <dbReference type="ARBA" id="ARBA00023268"/>
    </source>
</evidence>
<dbReference type="Pfam" id="PF17921">
    <property type="entry name" value="Integrase_H2C2"/>
    <property type="match status" value="1"/>
</dbReference>
<dbReference type="Gene3D" id="3.30.70.270">
    <property type="match status" value="1"/>
</dbReference>
<dbReference type="PANTHER" id="PTHR37984:SF5">
    <property type="entry name" value="PROTEIN NYNRIN-LIKE"/>
    <property type="match status" value="1"/>
</dbReference>
<comment type="caution">
    <text evidence="4">The sequence shown here is derived from an EMBL/GenBank/DDBJ whole genome shotgun (WGS) entry which is preliminary data.</text>
</comment>
<dbReference type="GO" id="GO:0003824">
    <property type="term" value="F:catalytic activity"/>
    <property type="evidence" value="ECO:0007669"/>
    <property type="project" value="UniProtKB-KW"/>
</dbReference>
<dbReference type="SUPFAM" id="SSF53098">
    <property type="entry name" value="Ribonuclease H-like"/>
    <property type="match status" value="1"/>
</dbReference>
<feature type="domain" description="Integrase catalytic" evidence="3">
    <location>
        <begin position="518"/>
        <end position="681"/>
    </location>
</feature>
<protein>
    <recommendedName>
        <fullName evidence="3">Integrase catalytic domain-containing protein</fullName>
    </recommendedName>
</protein>
<organism evidence="4 5">
    <name type="scientific">Chara braunii</name>
    <name type="common">Braun's stonewort</name>
    <dbReference type="NCBI Taxonomy" id="69332"/>
    <lineage>
        <taxon>Eukaryota</taxon>
        <taxon>Viridiplantae</taxon>
        <taxon>Streptophyta</taxon>
        <taxon>Charophyceae</taxon>
        <taxon>Charales</taxon>
        <taxon>Characeae</taxon>
        <taxon>Chara</taxon>
    </lineage>
</organism>